<keyword evidence="1" id="KW-0378">Hydrolase</keyword>
<comment type="catalytic activity">
    <reaction evidence="1">
        <text>ATP + H2O = ADP + phosphate + H(+)</text>
        <dbReference type="Rhea" id="RHEA:13065"/>
        <dbReference type="ChEBI" id="CHEBI:15377"/>
        <dbReference type="ChEBI" id="CHEBI:15378"/>
        <dbReference type="ChEBI" id="CHEBI:30616"/>
        <dbReference type="ChEBI" id="CHEBI:43474"/>
        <dbReference type="ChEBI" id="CHEBI:456216"/>
        <dbReference type="EC" id="5.6.2.3"/>
    </reaction>
</comment>
<keyword evidence="1" id="KW-0347">Helicase</keyword>
<dbReference type="GO" id="GO:0005524">
    <property type="term" value="F:ATP binding"/>
    <property type="evidence" value="ECO:0007669"/>
    <property type="project" value="UniProtKB-KW"/>
</dbReference>
<accession>A0A0B7MU15</accession>
<keyword evidence="1" id="KW-0234">DNA repair</keyword>
<feature type="domain" description="DNA helicase Pif1-like 2B" evidence="3">
    <location>
        <begin position="448"/>
        <end position="481"/>
    </location>
</feature>
<keyword evidence="1" id="KW-0227">DNA damage</keyword>
<dbReference type="GO" id="GO:0006281">
    <property type="term" value="P:DNA repair"/>
    <property type="evidence" value="ECO:0007669"/>
    <property type="project" value="UniProtKB-KW"/>
</dbReference>
<evidence type="ECO:0000313" key="4">
    <source>
        <dbReference type="EMBL" id="CEP08612.1"/>
    </source>
</evidence>
<comment type="cofactor">
    <cofactor evidence="1">
        <name>Mg(2+)</name>
        <dbReference type="ChEBI" id="CHEBI:18420"/>
    </cofactor>
</comment>
<dbReference type="Gene3D" id="3.40.50.300">
    <property type="entry name" value="P-loop containing nucleotide triphosphate hydrolases"/>
    <property type="match status" value="1"/>
</dbReference>
<keyword evidence="5" id="KW-1185">Reference proteome</keyword>
<dbReference type="InterPro" id="IPR027417">
    <property type="entry name" value="P-loop_NTPase"/>
</dbReference>
<dbReference type="GO" id="GO:0006310">
    <property type="term" value="P:DNA recombination"/>
    <property type="evidence" value="ECO:0007669"/>
    <property type="project" value="UniProtKB-KW"/>
</dbReference>
<proteinExistence type="inferred from homology"/>
<dbReference type="PANTHER" id="PTHR10492">
    <property type="match status" value="1"/>
</dbReference>
<dbReference type="AlphaFoldDB" id="A0A0B7MU15"/>
<dbReference type="OrthoDB" id="2284139at2759"/>
<comment type="similarity">
    <text evidence="1">Belongs to the helicase family.</text>
</comment>
<dbReference type="STRING" id="35722.A0A0B7MU15"/>
<evidence type="ECO:0000259" key="3">
    <source>
        <dbReference type="Pfam" id="PF21530"/>
    </source>
</evidence>
<evidence type="ECO:0000313" key="5">
    <source>
        <dbReference type="Proteomes" id="UP000054107"/>
    </source>
</evidence>
<dbReference type="SUPFAM" id="SSF52540">
    <property type="entry name" value="P-loop containing nucleoside triphosphate hydrolases"/>
    <property type="match status" value="1"/>
</dbReference>
<dbReference type="GO" id="GO:0016887">
    <property type="term" value="F:ATP hydrolysis activity"/>
    <property type="evidence" value="ECO:0007669"/>
    <property type="project" value="RHEA"/>
</dbReference>
<evidence type="ECO:0000256" key="1">
    <source>
        <dbReference type="RuleBase" id="RU363044"/>
    </source>
</evidence>
<sequence length="495" mass="56128">MIEQQYVSAPEASWRLFYFHLHKEYPSHQRLQVHLEDEQLVFYQEQDTLENVVSNAADRETTLTYWIKASIMYPEAKTVLDPNFPENFVWNTSNKPTSSMRNLFQDAKSDDRMHKLESDNTIDSVLFKIRLRFFEHCFLELNRILLGQHDTDITTFSGFELLETDMRSGHDEHSNLPFLIREHMHFVSIAQSGPDDVDPSRFNDGQRLVYQTVVNAAAATEQQQLSNQNGGAVASSGTASLLSAGVRTSHSTFAIPLRVHESCMCSITPNSAIATLLKQTKLINWDADSMTSRHIFEAVDITFPDIARHVEPEFAKIPFGGRLMVFAGDFRQILPVIPREIEDGRAETLSVLPISDLTKSDFIKIPNYMIVPGKNLFDLLKELYPSIFTATPLTDPNLLTSSAILTTKNKDVTTINVLMLDAVPAEATTYYSSEKVQDAEQQIEVHAEFLNSIHTSSLPLHNLKLKVVVPIMLLRNTNQKRVLQWNALDYKVIVA</sequence>
<reference evidence="4 5" key="1">
    <citation type="submission" date="2014-09" db="EMBL/GenBank/DDBJ databases">
        <authorList>
            <person name="Ellenberger Sabrina"/>
        </authorList>
    </citation>
    <scope>NUCLEOTIDE SEQUENCE [LARGE SCALE GENOMIC DNA]</scope>
    <source>
        <strain evidence="4 5">CBS 412.66</strain>
    </source>
</reference>
<feature type="domain" description="DNA helicase Pif1-like DEAD-box helicase" evidence="2">
    <location>
        <begin position="227"/>
        <end position="340"/>
    </location>
</feature>
<dbReference type="Pfam" id="PF21530">
    <property type="entry name" value="Pif1_2B_dom"/>
    <property type="match status" value="1"/>
</dbReference>
<dbReference type="InterPro" id="IPR010285">
    <property type="entry name" value="DNA_helicase_pif1-like_DEAD"/>
</dbReference>
<dbReference type="EC" id="5.6.2.3" evidence="1"/>
<dbReference type="InterPro" id="IPR049163">
    <property type="entry name" value="Pif1-like_2B_dom"/>
</dbReference>
<dbReference type="GO" id="GO:0000723">
    <property type="term" value="P:telomere maintenance"/>
    <property type="evidence" value="ECO:0007669"/>
    <property type="project" value="InterPro"/>
</dbReference>
<protein>
    <recommendedName>
        <fullName evidence="1">ATP-dependent DNA helicase</fullName>
        <ecNumber evidence="1">5.6.2.3</ecNumber>
    </recommendedName>
</protein>
<evidence type="ECO:0000259" key="2">
    <source>
        <dbReference type="Pfam" id="PF05970"/>
    </source>
</evidence>
<dbReference type="EMBL" id="LN719792">
    <property type="protein sequence ID" value="CEP08612.1"/>
    <property type="molecule type" value="Genomic_DNA"/>
</dbReference>
<organism evidence="4 5">
    <name type="scientific">Parasitella parasitica</name>
    <dbReference type="NCBI Taxonomy" id="35722"/>
    <lineage>
        <taxon>Eukaryota</taxon>
        <taxon>Fungi</taxon>
        <taxon>Fungi incertae sedis</taxon>
        <taxon>Mucoromycota</taxon>
        <taxon>Mucoromycotina</taxon>
        <taxon>Mucoromycetes</taxon>
        <taxon>Mucorales</taxon>
        <taxon>Mucorineae</taxon>
        <taxon>Mucoraceae</taxon>
        <taxon>Parasitella</taxon>
    </lineage>
</organism>
<gene>
    <name evidence="4" type="primary">PARPA_01952.1 scaffold 1908</name>
</gene>
<dbReference type="GO" id="GO:0043139">
    <property type="term" value="F:5'-3' DNA helicase activity"/>
    <property type="evidence" value="ECO:0007669"/>
    <property type="project" value="UniProtKB-EC"/>
</dbReference>
<keyword evidence="1" id="KW-0067">ATP-binding</keyword>
<dbReference type="PANTHER" id="PTHR10492:SF95">
    <property type="entry name" value="HELITRON HELICASE-LIKE DOMAIN-CONTAINING PROTEIN"/>
    <property type="match status" value="1"/>
</dbReference>
<dbReference type="Pfam" id="PF05970">
    <property type="entry name" value="PIF1"/>
    <property type="match status" value="1"/>
</dbReference>
<dbReference type="Proteomes" id="UP000054107">
    <property type="component" value="Unassembled WGS sequence"/>
</dbReference>
<keyword evidence="1" id="KW-0233">DNA recombination</keyword>
<name>A0A0B7MU15_9FUNG</name>
<keyword evidence="1" id="KW-0547">Nucleotide-binding</keyword>